<proteinExistence type="predicted"/>
<dbReference type="Gramene" id="AET1Gv20647700.1">
    <property type="protein sequence ID" value="AET1Gv20647700.1"/>
    <property type="gene ID" value="AET1Gv20647700"/>
</dbReference>
<sequence length="100" mass="11043">IKLSRERAEKKVQSILRPTPSIMGARNATICLVLILVLFANLGTAEEKCWESTSGSPLCIGFLCKATCFIAGKMFNSVVKEHRCEGSAFNSQCYCYLCDK</sequence>
<evidence type="ECO:0000313" key="3">
    <source>
        <dbReference type="Proteomes" id="UP000015105"/>
    </source>
</evidence>
<dbReference type="Proteomes" id="UP000015105">
    <property type="component" value="Chromosome 1D"/>
</dbReference>
<reference evidence="3" key="1">
    <citation type="journal article" date="2014" name="Science">
        <title>Ancient hybridizations among the ancestral genomes of bread wheat.</title>
        <authorList>
            <consortium name="International Wheat Genome Sequencing Consortium,"/>
            <person name="Marcussen T."/>
            <person name="Sandve S.R."/>
            <person name="Heier L."/>
            <person name="Spannagl M."/>
            <person name="Pfeifer M."/>
            <person name="Jakobsen K.S."/>
            <person name="Wulff B.B."/>
            <person name="Steuernagel B."/>
            <person name="Mayer K.F."/>
            <person name="Olsen O.A."/>
        </authorList>
    </citation>
    <scope>NUCLEOTIDE SEQUENCE [LARGE SCALE GENOMIC DNA]</scope>
    <source>
        <strain evidence="3">cv. AL8/78</strain>
    </source>
</reference>
<reference evidence="2" key="3">
    <citation type="journal article" date="2017" name="Nature">
        <title>Genome sequence of the progenitor of the wheat D genome Aegilops tauschii.</title>
        <authorList>
            <person name="Luo M.C."/>
            <person name="Gu Y.Q."/>
            <person name="Puiu D."/>
            <person name="Wang H."/>
            <person name="Twardziok S.O."/>
            <person name="Deal K.R."/>
            <person name="Huo N."/>
            <person name="Zhu T."/>
            <person name="Wang L."/>
            <person name="Wang Y."/>
            <person name="McGuire P.E."/>
            <person name="Liu S."/>
            <person name="Long H."/>
            <person name="Ramasamy R.K."/>
            <person name="Rodriguez J.C."/>
            <person name="Van S.L."/>
            <person name="Yuan L."/>
            <person name="Wang Z."/>
            <person name="Xia Z."/>
            <person name="Xiao L."/>
            <person name="Anderson O.D."/>
            <person name="Ouyang S."/>
            <person name="Liang Y."/>
            <person name="Zimin A.V."/>
            <person name="Pertea G."/>
            <person name="Qi P."/>
            <person name="Bennetzen J.L."/>
            <person name="Dai X."/>
            <person name="Dawson M.W."/>
            <person name="Muller H.G."/>
            <person name="Kugler K."/>
            <person name="Rivarola-Duarte L."/>
            <person name="Spannagl M."/>
            <person name="Mayer K.F.X."/>
            <person name="Lu F.H."/>
            <person name="Bevan M.W."/>
            <person name="Leroy P."/>
            <person name="Li P."/>
            <person name="You F.M."/>
            <person name="Sun Q."/>
            <person name="Liu Z."/>
            <person name="Lyons E."/>
            <person name="Wicker T."/>
            <person name="Salzberg S.L."/>
            <person name="Devos K.M."/>
            <person name="Dvorak J."/>
        </authorList>
    </citation>
    <scope>NUCLEOTIDE SEQUENCE [LARGE SCALE GENOMIC DNA]</scope>
    <source>
        <strain evidence="2">cv. AL8/78</strain>
    </source>
</reference>
<feature type="signal peptide" evidence="1">
    <location>
        <begin position="1"/>
        <end position="45"/>
    </location>
</feature>
<organism evidence="2 3">
    <name type="scientific">Aegilops tauschii subsp. strangulata</name>
    <name type="common">Goatgrass</name>
    <dbReference type="NCBI Taxonomy" id="200361"/>
    <lineage>
        <taxon>Eukaryota</taxon>
        <taxon>Viridiplantae</taxon>
        <taxon>Streptophyta</taxon>
        <taxon>Embryophyta</taxon>
        <taxon>Tracheophyta</taxon>
        <taxon>Spermatophyta</taxon>
        <taxon>Magnoliopsida</taxon>
        <taxon>Liliopsida</taxon>
        <taxon>Poales</taxon>
        <taxon>Poaceae</taxon>
        <taxon>BOP clade</taxon>
        <taxon>Pooideae</taxon>
        <taxon>Triticodae</taxon>
        <taxon>Triticeae</taxon>
        <taxon>Triticinae</taxon>
        <taxon>Aegilops</taxon>
    </lineage>
</organism>
<evidence type="ECO:0000313" key="2">
    <source>
        <dbReference type="EnsemblPlants" id="AET1Gv20647700.1"/>
    </source>
</evidence>
<name>A0A452Z6F1_AEGTS</name>
<keyword evidence="1" id="KW-0732">Signal</keyword>
<protein>
    <recommendedName>
        <fullName evidence="4">Knottin scorpion toxin-like domain-containing protein</fullName>
    </recommendedName>
</protein>
<evidence type="ECO:0000256" key="1">
    <source>
        <dbReference type="SAM" id="SignalP"/>
    </source>
</evidence>
<reference evidence="2" key="4">
    <citation type="submission" date="2019-03" db="UniProtKB">
        <authorList>
            <consortium name="EnsemblPlants"/>
        </authorList>
    </citation>
    <scope>IDENTIFICATION</scope>
</reference>
<dbReference type="EnsemblPlants" id="AET1Gv20647700.1">
    <property type="protein sequence ID" value="AET1Gv20647700.1"/>
    <property type="gene ID" value="AET1Gv20647700"/>
</dbReference>
<reference evidence="2" key="5">
    <citation type="journal article" date="2021" name="G3 (Bethesda)">
        <title>Aegilops tauschii genome assembly Aet v5.0 features greater sequence contiguity and improved annotation.</title>
        <authorList>
            <person name="Wang L."/>
            <person name="Zhu T."/>
            <person name="Rodriguez J.C."/>
            <person name="Deal K.R."/>
            <person name="Dubcovsky J."/>
            <person name="McGuire P.E."/>
            <person name="Lux T."/>
            <person name="Spannagl M."/>
            <person name="Mayer K.F.X."/>
            <person name="Baldrich P."/>
            <person name="Meyers B.C."/>
            <person name="Huo N."/>
            <person name="Gu Y.Q."/>
            <person name="Zhou H."/>
            <person name="Devos K.M."/>
            <person name="Bennetzen J.L."/>
            <person name="Unver T."/>
            <person name="Budak H."/>
            <person name="Gulick P.J."/>
            <person name="Galiba G."/>
            <person name="Kalapos B."/>
            <person name="Nelson D.R."/>
            <person name="Li P."/>
            <person name="You F.M."/>
            <person name="Luo M.C."/>
            <person name="Dvorak J."/>
        </authorList>
    </citation>
    <scope>NUCLEOTIDE SEQUENCE [LARGE SCALE GENOMIC DNA]</scope>
    <source>
        <strain evidence="2">cv. AL8/78</strain>
    </source>
</reference>
<dbReference type="AlphaFoldDB" id="A0A452Z6F1"/>
<feature type="chain" id="PRO_5019329079" description="Knottin scorpion toxin-like domain-containing protein" evidence="1">
    <location>
        <begin position="46"/>
        <end position="100"/>
    </location>
</feature>
<accession>A0A452Z6F1</accession>
<keyword evidence="3" id="KW-1185">Reference proteome</keyword>
<reference evidence="3" key="2">
    <citation type="journal article" date="2017" name="Nat. Plants">
        <title>The Aegilops tauschii genome reveals multiple impacts of transposons.</title>
        <authorList>
            <person name="Zhao G."/>
            <person name="Zou C."/>
            <person name="Li K."/>
            <person name="Wang K."/>
            <person name="Li T."/>
            <person name="Gao L."/>
            <person name="Zhang X."/>
            <person name="Wang H."/>
            <person name="Yang Z."/>
            <person name="Liu X."/>
            <person name="Jiang W."/>
            <person name="Mao L."/>
            <person name="Kong X."/>
            <person name="Jiao Y."/>
            <person name="Jia J."/>
        </authorList>
    </citation>
    <scope>NUCLEOTIDE SEQUENCE [LARGE SCALE GENOMIC DNA]</scope>
    <source>
        <strain evidence="3">cv. AL8/78</strain>
    </source>
</reference>
<evidence type="ECO:0008006" key="4">
    <source>
        <dbReference type="Google" id="ProtNLM"/>
    </source>
</evidence>